<proteinExistence type="predicted"/>
<keyword evidence="3" id="KW-0347">Helicase</keyword>
<feature type="domain" description="Helicase C-terminal" evidence="2">
    <location>
        <begin position="646"/>
        <end position="796"/>
    </location>
</feature>
<gene>
    <name evidence="3" type="ORF">ACFQ44_13515</name>
</gene>
<keyword evidence="3" id="KW-0378">Hydrolase</keyword>
<name>A0ABW4D9J5_9LACO</name>
<dbReference type="Gene3D" id="3.40.50.300">
    <property type="entry name" value="P-loop containing nucleotide triphosphate hydrolases"/>
    <property type="match status" value="2"/>
</dbReference>
<dbReference type="EMBL" id="JBHTOD010000016">
    <property type="protein sequence ID" value="MFD1456673.1"/>
    <property type="molecule type" value="Genomic_DNA"/>
</dbReference>
<keyword evidence="4" id="KW-1185">Reference proteome</keyword>
<dbReference type="Pfam" id="PF22548">
    <property type="entry name" value="AEP-TOTE"/>
    <property type="match status" value="1"/>
</dbReference>
<evidence type="ECO:0000259" key="2">
    <source>
        <dbReference type="PROSITE" id="PS51194"/>
    </source>
</evidence>
<dbReference type="Pfam" id="PF00271">
    <property type="entry name" value="Helicase_C"/>
    <property type="match status" value="1"/>
</dbReference>
<keyword evidence="3" id="KW-0067">ATP-binding</keyword>
<dbReference type="SMART" id="SM00487">
    <property type="entry name" value="DEXDc"/>
    <property type="match status" value="1"/>
</dbReference>
<dbReference type="CDD" id="cd17926">
    <property type="entry name" value="DEXHc_RE"/>
    <property type="match status" value="1"/>
</dbReference>
<organism evidence="3 4">
    <name type="scientific">Levilactobacillus lanxiensis</name>
    <dbReference type="NCBI Taxonomy" id="2799568"/>
    <lineage>
        <taxon>Bacteria</taxon>
        <taxon>Bacillati</taxon>
        <taxon>Bacillota</taxon>
        <taxon>Bacilli</taxon>
        <taxon>Lactobacillales</taxon>
        <taxon>Lactobacillaceae</taxon>
        <taxon>Levilactobacillus</taxon>
    </lineage>
</organism>
<dbReference type="GO" id="GO:0004386">
    <property type="term" value="F:helicase activity"/>
    <property type="evidence" value="ECO:0007669"/>
    <property type="project" value="UniProtKB-KW"/>
</dbReference>
<dbReference type="Pfam" id="PF04851">
    <property type="entry name" value="ResIII"/>
    <property type="match status" value="1"/>
</dbReference>
<dbReference type="InterPro" id="IPR001650">
    <property type="entry name" value="Helicase_C-like"/>
</dbReference>
<accession>A0ABW4D9J5</accession>
<dbReference type="InterPro" id="IPR006935">
    <property type="entry name" value="Helicase/UvrB_N"/>
</dbReference>
<sequence length="924" mass="106045">MDWSYQDTAGNQYRLKAIATNRLTGEKEAVYIDCQTQEIMVESLSSFEQWVDLIEEPMKKIGLTAQEKIKLYRTRFNGRSDIYAKRYYNKKAQRDVYSPATGFIDGRPNRDDLLPLTDEVVKEHLQGKIFIGIYPLLRDDTCNFLVIDIDKHNWKEITTSLSKVCRQFKIPIAVERSQSGNGAHLWVFFAHKMASELARHFGQAILKRAMAINTSISFSAFDRLFPSQNHLTQKGFGNLIAAPLQYQRMKLGNSLFIDEDFKPYKNQWKFLVQIKLMDERRVKEAIGKLEEGNTFRLFQQLDTYEPDLLKDDLLTIKTGIKIIRSDQLYIDMADLNSRQINALRWAATFDNPDFYKKQKQRLSTWDTPRYVSLASHQGKYLVLPRGVEWFLAVRLPQPNFIDKTESGSSLHIQFTGELRAEQRTAQEALLKQRMGVLAARTGFGKTVIAASMIAEKAVSTLVIVNNRELANQWQKQLLHFLEITDEPWVELTKTGRKKKKSIIGTYFSGHKSVSRLVDVATVQTLSRMKNLPEFLQHYGMVIIDEVHHLAAVTFDDVIKQSPARYVYGLSATPYRRDGWDPIIFMRAGKIAYRTAKTDERQLLTTTRTVVLRPTGLGELNGGVMSQNSMQDNYEAMIKDQDRNRLIVNDILENFKQNKHQLVLTQRLEQIDVLKMALARWSEITVFELSGHQKNKENQRNIDKIKRCQSPYVILATGSFVGEGFDVHSIDTLLLAMPVSWKGSVEQYLGRLNRDLENKTDLVVYDYVDLFVPMLEKMYQKRQKTYRELQYQIQSGETQSVVQIRSGKPGLGKLQADIQNSESGVVIGVTTDHPAIVGFVKRMKGPKVTVVCSPKVISAYQALSDVEVVESLQVLNALIIDEKSVWIDYQQLLFSAQENSALEFESSQLAERFLNVFLNEKPKLF</sequence>
<dbReference type="InterPro" id="IPR014001">
    <property type="entry name" value="Helicase_ATP-bd"/>
</dbReference>
<dbReference type="PANTHER" id="PTHR47396">
    <property type="entry name" value="TYPE I RESTRICTION ENZYME ECOKI R PROTEIN"/>
    <property type="match status" value="1"/>
</dbReference>
<comment type="caution">
    <text evidence="3">The sequence shown here is derived from an EMBL/GenBank/DDBJ whole genome shotgun (WGS) entry which is preliminary data.</text>
</comment>
<dbReference type="InterPro" id="IPR050742">
    <property type="entry name" value="Helicase_Restrict-Modif_Enz"/>
</dbReference>
<dbReference type="PROSITE" id="PS51192">
    <property type="entry name" value="HELICASE_ATP_BIND_1"/>
    <property type="match status" value="1"/>
</dbReference>
<evidence type="ECO:0000259" key="1">
    <source>
        <dbReference type="PROSITE" id="PS51192"/>
    </source>
</evidence>
<protein>
    <submittedName>
        <fullName evidence="3">DEAD/DEAH box helicase family protein</fullName>
    </submittedName>
</protein>
<dbReference type="InterPro" id="IPR027417">
    <property type="entry name" value="P-loop_NTPase"/>
</dbReference>
<dbReference type="InterPro" id="IPR054347">
    <property type="entry name" value="TOTE_primase"/>
</dbReference>
<reference evidence="4" key="1">
    <citation type="journal article" date="2019" name="Int. J. Syst. Evol. Microbiol.">
        <title>The Global Catalogue of Microorganisms (GCM) 10K type strain sequencing project: providing services to taxonomists for standard genome sequencing and annotation.</title>
        <authorList>
            <consortium name="The Broad Institute Genomics Platform"/>
            <consortium name="The Broad Institute Genome Sequencing Center for Infectious Disease"/>
            <person name="Wu L."/>
            <person name="Ma J."/>
        </authorList>
    </citation>
    <scope>NUCLEOTIDE SEQUENCE [LARGE SCALE GENOMIC DNA]</scope>
    <source>
        <strain evidence="4">CCM 8979</strain>
    </source>
</reference>
<dbReference type="CDD" id="cd18785">
    <property type="entry name" value="SF2_C"/>
    <property type="match status" value="1"/>
</dbReference>
<evidence type="ECO:0000313" key="4">
    <source>
        <dbReference type="Proteomes" id="UP001597189"/>
    </source>
</evidence>
<evidence type="ECO:0000313" key="3">
    <source>
        <dbReference type="EMBL" id="MFD1456673.1"/>
    </source>
</evidence>
<keyword evidence="3" id="KW-0547">Nucleotide-binding</keyword>
<dbReference type="PROSITE" id="PS51194">
    <property type="entry name" value="HELICASE_CTER"/>
    <property type="match status" value="1"/>
</dbReference>
<dbReference type="Proteomes" id="UP001597189">
    <property type="component" value="Unassembled WGS sequence"/>
</dbReference>
<dbReference type="SUPFAM" id="SSF52540">
    <property type="entry name" value="P-loop containing nucleoside triphosphate hydrolases"/>
    <property type="match status" value="2"/>
</dbReference>
<feature type="domain" description="Helicase ATP-binding" evidence="1">
    <location>
        <begin position="426"/>
        <end position="591"/>
    </location>
</feature>
<dbReference type="PANTHER" id="PTHR47396:SF1">
    <property type="entry name" value="ATP-DEPENDENT HELICASE IRC3-RELATED"/>
    <property type="match status" value="1"/>
</dbReference>
<dbReference type="RefSeq" id="WP_203647090.1">
    <property type="nucleotide sequence ID" value="NZ_BOLN01000016.1"/>
</dbReference>